<gene>
    <name evidence="3" type="ORF">JI744_07860</name>
</gene>
<organism evidence="3 4">
    <name type="scientific">Fuscibacter oryzae</name>
    <dbReference type="NCBI Taxonomy" id="2803939"/>
    <lineage>
        <taxon>Bacteria</taxon>
        <taxon>Pseudomonadati</taxon>
        <taxon>Pseudomonadota</taxon>
        <taxon>Alphaproteobacteria</taxon>
        <taxon>Rhodobacterales</taxon>
        <taxon>Paracoccaceae</taxon>
        <taxon>Fuscibacter</taxon>
    </lineage>
</organism>
<dbReference type="Pfam" id="PF05257">
    <property type="entry name" value="CHAP"/>
    <property type="match status" value="1"/>
</dbReference>
<feature type="signal peptide" evidence="1">
    <location>
        <begin position="1"/>
        <end position="24"/>
    </location>
</feature>
<evidence type="ECO:0000259" key="2">
    <source>
        <dbReference type="PROSITE" id="PS50911"/>
    </source>
</evidence>
<evidence type="ECO:0000313" key="4">
    <source>
        <dbReference type="Proteomes" id="UP000619033"/>
    </source>
</evidence>
<accession>A0A8J7MPI4</accession>
<feature type="domain" description="Peptidase C51" evidence="2">
    <location>
        <begin position="49"/>
        <end position="172"/>
    </location>
</feature>
<dbReference type="PROSITE" id="PS50911">
    <property type="entry name" value="CHAP"/>
    <property type="match status" value="1"/>
</dbReference>
<dbReference type="InterPro" id="IPR038765">
    <property type="entry name" value="Papain-like_cys_pep_sf"/>
</dbReference>
<dbReference type="EMBL" id="JAESVP010000003">
    <property type="protein sequence ID" value="MBL4928017.1"/>
    <property type="molecule type" value="Genomic_DNA"/>
</dbReference>
<dbReference type="RefSeq" id="WP_202659183.1">
    <property type="nucleotide sequence ID" value="NZ_JAESVP010000003.1"/>
</dbReference>
<protein>
    <submittedName>
        <fullName evidence="3">CHAP domain-containing protein</fullName>
    </submittedName>
</protein>
<reference evidence="3" key="1">
    <citation type="submission" date="2021-01" db="EMBL/GenBank/DDBJ databases">
        <title>Genome seq and assembly of Tabrizicola sp. KVB23.</title>
        <authorList>
            <person name="Chhetri G."/>
        </authorList>
    </citation>
    <scope>NUCLEOTIDE SEQUENCE</scope>
    <source>
        <strain evidence="3">KVB23</strain>
    </source>
</reference>
<evidence type="ECO:0000256" key="1">
    <source>
        <dbReference type="SAM" id="SignalP"/>
    </source>
</evidence>
<sequence>MTARPLSATLLCLGLLLTPAAVFAKEGNDARPHHSGAKFVKVKKAAADEAARTELKAAVSEAESTKPRKGRIWCVPFARQVSGIEIKGNAATWWHKAGGQYDRGSLPQIGAVMNFRASKAMPMGHVAVVSQVVSERQVLVDQANWIRNRITKDTLVVDVSAENDWSQVRVANSDGTLGRTNPVYGFIYR</sequence>
<proteinExistence type="predicted"/>
<dbReference type="InterPro" id="IPR007921">
    <property type="entry name" value="CHAP_dom"/>
</dbReference>
<keyword evidence="1" id="KW-0732">Signal</keyword>
<dbReference type="SUPFAM" id="SSF54001">
    <property type="entry name" value="Cysteine proteinases"/>
    <property type="match status" value="1"/>
</dbReference>
<evidence type="ECO:0000313" key="3">
    <source>
        <dbReference type="EMBL" id="MBL4928017.1"/>
    </source>
</evidence>
<dbReference type="AlphaFoldDB" id="A0A8J7MPI4"/>
<comment type="caution">
    <text evidence="3">The sequence shown here is derived from an EMBL/GenBank/DDBJ whole genome shotgun (WGS) entry which is preliminary data.</text>
</comment>
<name>A0A8J7MPI4_9RHOB</name>
<dbReference type="Proteomes" id="UP000619033">
    <property type="component" value="Unassembled WGS sequence"/>
</dbReference>
<dbReference type="Gene3D" id="3.90.1720.10">
    <property type="entry name" value="endopeptidase domain like (from Nostoc punctiforme)"/>
    <property type="match status" value="1"/>
</dbReference>
<keyword evidence="4" id="KW-1185">Reference proteome</keyword>
<feature type="chain" id="PRO_5035203922" evidence="1">
    <location>
        <begin position="25"/>
        <end position="189"/>
    </location>
</feature>